<proteinExistence type="predicted"/>
<sequence length="100" mass="11678">MHGIKTLGYSRSDGASRHMLPPPFLSIQRLKTKYRTFRPSLSIDGATRVVQMLERIHEREDGYAVWLRRICRLIRATYHLVSRRAIEQNLDAQAPVSRLF</sequence>
<accession>A0A0C9V787</accession>
<evidence type="ECO:0000313" key="2">
    <source>
        <dbReference type="Proteomes" id="UP000054279"/>
    </source>
</evidence>
<dbReference type="EMBL" id="KN837127">
    <property type="protein sequence ID" value="KIJ42854.1"/>
    <property type="molecule type" value="Genomic_DNA"/>
</dbReference>
<name>A0A0C9V787_SPHS4</name>
<evidence type="ECO:0000313" key="1">
    <source>
        <dbReference type="EMBL" id="KIJ42854.1"/>
    </source>
</evidence>
<keyword evidence="2" id="KW-1185">Reference proteome</keyword>
<protein>
    <submittedName>
        <fullName evidence="1">Uncharacterized protein</fullName>
    </submittedName>
</protein>
<reference evidence="1 2" key="1">
    <citation type="submission" date="2014-06" db="EMBL/GenBank/DDBJ databases">
        <title>Evolutionary Origins and Diversification of the Mycorrhizal Mutualists.</title>
        <authorList>
            <consortium name="DOE Joint Genome Institute"/>
            <consortium name="Mycorrhizal Genomics Consortium"/>
            <person name="Kohler A."/>
            <person name="Kuo A."/>
            <person name="Nagy L.G."/>
            <person name="Floudas D."/>
            <person name="Copeland A."/>
            <person name="Barry K.W."/>
            <person name="Cichocki N."/>
            <person name="Veneault-Fourrey C."/>
            <person name="LaButti K."/>
            <person name="Lindquist E.A."/>
            <person name="Lipzen A."/>
            <person name="Lundell T."/>
            <person name="Morin E."/>
            <person name="Murat C."/>
            <person name="Riley R."/>
            <person name="Ohm R."/>
            <person name="Sun H."/>
            <person name="Tunlid A."/>
            <person name="Henrissat B."/>
            <person name="Grigoriev I.V."/>
            <person name="Hibbett D.S."/>
            <person name="Martin F."/>
        </authorList>
    </citation>
    <scope>NUCLEOTIDE SEQUENCE [LARGE SCALE GENOMIC DNA]</scope>
    <source>
        <strain evidence="1 2">SS14</strain>
    </source>
</reference>
<gene>
    <name evidence="1" type="ORF">M422DRAFT_31163</name>
</gene>
<dbReference type="AlphaFoldDB" id="A0A0C9V787"/>
<organism evidence="1 2">
    <name type="scientific">Sphaerobolus stellatus (strain SS14)</name>
    <dbReference type="NCBI Taxonomy" id="990650"/>
    <lineage>
        <taxon>Eukaryota</taxon>
        <taxon>Fungi</taxon>
        <taxon>Dikarya</taxon>
        <taxon>Basidiomycota</taxon>
        <taxon>Agaricomycotina</taxon>
        <taxon>Agaricomycetes</taxon>
        <taxon>Phallomycetidae</taxon>
        <taxon>Geastrales</taxon>
        <taxon>Sphaerobolaceae</taxon>
        <taxon>Sphaerobolus</taxon>
    </lineage>
</organism>
<dbReference type="Proteomes" id="UP000054279">
    <property type="component" value="Unassembled WGS sequence"/>
</dbReference>
<dbReference type="HOGENOM" id="CLU_2307857_0_0_1"/>